<dbReference type="PANTHER" id="PTHR43280:SF32">
    <property type="entry name" value="TRANSCRIPTIONAL REGULATORY PROTEIN"/>
    <property type="match status" value="1"/>
</dbReference>
<evidence type="ECO:0000313" key="6">
    <source>
        <dbReference type="Proteomes" id="UP000290407"/>
    </source>
</evidence>
<dbReference type="InterPro" id="IPR009057">
    <property type="entry name" value="Homeodomain-like_sf"/>
</dbReference>
<dbReference type="PROSITE" id="PS01124">
    <property type="entry name" value="HTH_ARAC_FAMILY_2"/>
    <property type="match status" value="1"/>
</dbReference>
<dbReference type="GO" id="GO:0043565">
    <property type="term" value="F:sequence-specific DNA binding"/>
    <property type="evidence" value="ECO:0007669"/>
    <property type="project" value="InterPro"/>
</dbReference>
<keyword evidence="3" id="KW-0804">Transcription</keyword>
<dbReference type="InterPro" id="IPR018060">
    <property type="entry name" value="HTH_AraC"/>
</dbReference>
<dbReference type="Proteomes" id="UP000290407">
    <property type="component" value="Unassembled WGS sequence"/>
</dbReference>
<dbReference type="Pfam" id="PF12833">
    <property type="entry name" value="HTH_18"/>
    <property type="match status" value="1"/>
</dbReference>
<keyword evidence="1" id="KW-0805">Transcription regulation</keyword>
<accession>A0A4Q2UMW3</accession>
<dbReference type="RefSeq" id="WP_129602503.1">
    <property type="nucleotide sequence ID" value="NZ_SBLB01000004.1"/>
</dbReference>
<reference evidence="5 6" key="1">
    <citation type="submission" date="2019-01" db="EMBL/GenBank/DDBJ databases">
        <title>Spirosoma flava sp. nov., a propanil-degrading bacterium isolated from herbicide-contaminated soil.</title>
        <authorList>
            <person name="Zhang L."/>
            <person name="Jiang J.-D."/>
        </authorList>
    </citation>
    <scope>NUCLEOTIDE SEQUENCE [LARGE SCALE GENOMIC DNA]</scope>
    <source>
        <strain evidence="5 6">TY50</strain>
    </source>
</reference>
<dbReference type="PRINTS" id="PR00032">
    <property type="entry name" value="HTHARAC"/>
</dbReference>
<protein>
    <submittedName>
        <fullName evidence="5">AraC family transcriptional regulator</fullName>
    </submittedName>
</protein>
<evidence type="ECO:0000256" key="2">
    <source>
        <dbReference type="ARBA" id="ARBA00023125"/>
    </source>
</evidence>
<evidence type="ECO:0000256" key="1">
    <source>
        <dbReference type="ARBA" id="ARBA00023015"/>
    </source>
</evidence>
<comment type="caution">
    <text evidence="5">The sequence shown here is derived from an EMBL/GenBank/DDBJ whole genome shotgun (WGS) entry which is preliminary data.</text>
</comment>
<keyword evidence="6" id="KW-1185">Reference proteome</keyword>
<dbReference type="EMBL" id="SBLB01000004">
    <property type="protein sequence ID" value="RYC68885.1"/>
    <property type="molecule type" value="Genomic_DNA"/>
</dbReference>
<name>A0A4Q2UMW3_9BACT</name>
<dbReference type="SUPFAM" id="SSF46689">
    <property type="entry name" value="Homeodomain-like"/>
    <property type="match status" value="1"/>
</dbReference>
<gene>
    <name evidence="5" type="ORF">EQG79_15870</name>
</gene>
<organism evidence="5 6">
    <name type="scientific">Spirosoma sordidisoli</name>
    <dbReference type="NCBI Taxonomy" id="2502893"/>
    <lineage>
        <taxon>Bacteria</taxon>
        <taxon>Pseudomonadati</taxon>
        <taxon>Bacteroidota</taxon>
        <taxon>Cytophagia</taxon>
        <taxon>Cytophagales</taxon>
        <taxon>Cytophagaceae</taxon>
        <taxon>Spirosoma</taxon>
    </lineage>
</organism>
<dbReference type="PANTHER" id="PTHR43280">
    <property type="entry name" value="ARAC-FAMILY TRANSCRIPTIONAL REGULATOR"/>
    <property type="match status" value="1"/>
</dbReference>
<dbReference type="Gene3D" id="1.10.10.60">
    <property type="entry name" value="Homeodomain-like"/>
    <property type="match status" value="1"/>
</dbReference>
<evidence type="ECO:0000259" key="4">
    <source>
        <dbReference type="PROSITE" id="PS01124"/>
    </source>
</evidence>
<dbReference type="InterPro" id="IPR020449">
    <property type="entry name" value="Tscrpt_reg_AraC-type_HTH"/>
</dbReference>
<dbReference type="GO" id="GO:0003700">
    <property type="term" value="F:DNA-binding transcription factor activity"/>
    <property type="evidence" value="ECO:0007669"/>
    <property type="project" value="InterPro"/>
</dbReference>
<dbReference type="AlphaFoldDB" id="A0A4Q2UMW3"/>
<dbReference type="SMART" id="SM00342">
    <property type="entry name" value="HTH_ARAC"/>
    <property type="match status" value="1"/>
</dbReference>
<keyword evidence="2" id="KW-0238">DNA-binding</keyword>
<proteinExistence type="predicted"/>
<sequence>MEKAPPQRIRTISELHRLYGLPKPEHPLLSVVFIKPFAELPSASAKLVVTDVYIISLKKGFLGPLKIKYGQQVYDFDEGVLSFMAPGQVFGLDVEKFSSHTQSGWMLFVHPDFFWNTSLARQIRQYDFFGYGVNEALFLSDKEEAILNQLIDHINQEYQTNLDKFSQQIILTQLEALLNYSERFYERQFITRRISGHQLLDQVDQLLTAWLADEERLSSGLPTVQAVAEQLNTSSDYLSGLLRQLTGLNTQQHIHQRLLEKAKEKLSTTRLSVSEIAYQLGFEHPQSFSRLFKEKTHQTPLEFRQSFQ</sequence>
<feature type="domain" description="HTH araC/xylS-type" evidence="4">
    <location>
        <begin position="201"/>
        <end position="306"/>
    </location>
</feature>
<evidence type="ECO:0000256" key="3">
    <source>
        <dbReference type="ARBA" id="ARBA00023163"/>
    </source>
</evidence>
<evidence type="ECO:0000313" key="5">
    <source>
        <dbReference type="EMBL" id="RYC68885.1"/>
    </source>
</evidence>